<dbReference type="GO" id="GO:0008080">
    <property type="term" value="F:N-acetyltransferase activity"/>
    <property type="evidence" value="ECO:0007669"/>
    <property type="project" value="TreeGrafter"/>
</dbReference>
<dbReference type="Gene3D" id="3.40.630.30">
    <property type="match status" value="1"/>
</dbReference>
<dbReference type="Proteomes" id="UP001152320">
    <property type="component" value="Chromosome 13"/>
</dbReference>
<keyword evidence="2" id="KW-0808">Transferase</keyword>
<dbReference type="PROSITE" id="PS51186">
    <property type="entry name" value="GNAT"/>
    <property type="match status" value="1"/>
</dbReference>
<evidence type="ECO:0000256" key="2">
    <source>
        <dbReference type="ARBA" id="ARBA00022679"/>
    </source>
</evidence>
<gene>
    <name evidence="5" type="ORF">HOLleu_27352</name>
</gene>
<dbReference type="OrthoDB" id="7305308at2759"/>
<reference evidence="5" key="1">
    <citation type="submission" date="2021-10" db="EMBL/GenBank/DDBJ databases">
        <title>Tropical sea cucumber genome reveals ecological adaptation and Cuvierian tubules defense mechanism.</title>
        <authorList>
            <person name="Chen T."/>
        </authorList>
    </citation>
    <scope>NUCLEOTIDE SEQUENCE</scope>
    <source>
        <strain evidence="5">Nanhai2018</strain>
        <tissue evidence="5">Muscle</tissue>
    </source>
</reference>
<protein>
    <submittedName>
        <fullName evidence="5">Diamine acetyltransferase 2</fullName>
    </submittedName>
</protein>
<sequence length="174" mass="19797">MCDYSIRNARVEDASDILRLAKDLAHHDHVPPEIMTATEQDIARDMSDWFHSIVLEHEAAGSATKEIVGFALWSYGYIPVVGRNLNLASLYVCPHHRGRGLGYSLIQSVAKIGYNKGCLRIRLLANESNKKAHEFYTRIKFTNSTRTEGWELLHIYGPDFENLALQQPKIPQDF</sequence>
<keyword evidence="6" id="KW-1185">Reference proteome</keyword>
<feature type="domain" description="N-acetyltransferase" evidence="4">
    <location>
        <begin position="4"/>
        <end position="170"/>
    </location>
</feature>
<dbReference type="EMBL" id="JAIZAY010000013">
    <property type="protein sequence ID" value="KAJ8030825.1"/>
    <property type="molecule type" value="Genomic_DNA"/>
</dbReference>
<accession>A0A9Q1H362</accession>
<dbReference type="AlphaFoldDB" id="A0A9Q1H362"/>
<dbReference type="InterPro" id="IPR000182">
    <property type="entry name" value="GNAT_dom"/>
</dbReference>
<dbReference type="CDD" id="cd04301">
    <property type="entry name" value="NAT_SF"/>
    <property type="match status" value="1"/>
</dbReference>
<name>A0A9Q1H362_HOLLE</name>
<evidence type="ECO:0000313" key="5">
    <source>
        <dbReference type="EMBL" id="KAJ8030825.1"/>
    </source>
</evidence>
<dbReference type="InterPro" id="IPR051016">
    <property type="entry name" value="Diverse_Substrate_AcTransf"/>
</dbReference>
<keyword evidence="3" id="KW-0012">Acyltransferase</keyword>
<comment type="caution">
    <text evidence="5">The sequence shown here is derived from an EMBL/GenBank/DDBJ whole genome shotgun (WGS) entry which is preliminary data.</text>
</comment>
<organism evidence="5 6">
    <name type="scientific">Holothuria leucospilota</name>
    <name type="common">Black long sea cucumber</name>
    <name type="synonym">Mertensiothuria leucospilota</name>
    <dbReference type="NCBI Taxonomy" id="206669"/>
    <lineage>
        <taxon>Eukaryota</taxon>
        <taxon>Metazoa</taxon>
        <taxon>Echinodermata</taxon>
        <taxon>Eleutherozoa</taxon>
        <taxon>Echinozoa</taxon>
        <taxon>Holothuroidea</taxon>
        <taxon>Aspidochirotacea</taxon>
        <taxon>Aspidochirotida</taxon>
        <taxon>Holothuriidae</taxon>
        <taxon>Holothuria</taxon>
    </lineage>
</organism>
<comment type="similarity">
    <text evidence="1">Belongs to the acetyltransferase family.</text>
</comment>
<dbReference type="FunFam" id="3.40.630.30:FF:000064">
    <property type="entry name" value="GNAT family acetyltransferase"/>
    <property type="match status" value="1"/>
</dbReference>
<dbReference type="InterPro" id="IPR016181">
    <property type="entry name" value="Acyl_CoA_acyltransferase"/>
</dbReference>
<proteinExistence type="inferred from homology"/>
<evidence type="ECO:0000256" key="3">
    <source>
        <dbReference type="ARBA" id="ARBA00023315"/>
    </source>
</evidence>
<evidence type="ECO:0000259" key="4">
    <source>
        <dbReference type="PROSITE" id="PS51186"/>
    </source>
</evidence>
<dbReference type="SUPFAM" id="SSF55729">
    <property type="entry name" value="Acyl-CoA N-acyltransferases (Nat)"/>
    <property type="match status" value="1"/>
</dbReference>
<dbReference type="Pfam" id="PF00583">
    <property type="entry name" value="Acetyltransf_1"/>
    <property type="match status" value="1"/>
</dbReference>
<evidence type="ECO:0000256" key="1">
    <source>
        <dbReference type="ARBA" id="ARBA00008694"/>
    </source>
</evidence>
<dbReference type="PANTHER" id="PTHR10545">
    <property type="entry name" value="DIAMINE N-ACETYLTRANSFERASE"/>
    <property type="match status" value="1"/>
</dbReference>
<evidence type="ECO:0000313" key="6">
    <source>
        <dbReference type="Proteomes" id="UP001152320"/>
    </source>
</evidence>
<dbReference type="PANTHER" id="PTHR10545:SF29">
    <property type="entry name" value="GH14572P-RELATED"/>
    <property type="match status" value="1"/>
</dbReference>